<evidence type="ECO:0000313" key="2">
    <source>
        <dbReference type="EMBL" id="ALV42860.1"/>
    </source>
</evidence>
<dbReference type="EMBL" id="CP013747">
    <property type="protein sequence ID" value="ALV42860.1"/>
    <property type="molecule type" value="Genomic_DNA"/>
</dbReference>
<reference evidence="2 3" key="1">
    <citation type="submission" date="2015-12" db="EMBL/GenBank/DDBJ databases">
        <authorList>
            <person name="Shamseldin A."/>
            <person name="Moawad H."/>
            <person name="Abd El-Rahim W.M."/>
            <person name="Sadowsky M.J."/>
        </authorList>
    </citation>
    <scope>NUCLEOTIDE SEQUENCE [LARGE SCALE GENOMIC DNA]</scope>
    <source>
        <strain evidence="2 3">Ar51</strain>
    </source>
</reference>
<protein>
    <recommendedName>
        <fullName evidence="4">Transposase</fullName>
    </recommendedName>
</protein>
<evidence type="ECO:0000256" key="1">
    <source>
        <dbReference type="SAM" id="Coils"/>
    </source>
</evidence>
<dbReference type="InterPro" id="IPR046229">
    <property type="entry name" value="TnpC-like"/>
</dbReference>
<dbReference type="RefSeq" id="WP_058931937.1">
    <property type="nucleotide sequence ID" value="NZ_CP013747.1"/>
</dbReference>
<gene>
    <name evidence="2" type="ORF">AU252_18265</name>
</gene>
<evidence type="ECO:0000313" key="3">
    <source>
        <dbReference type="Proteomes" id="UP000065151"/>
    </source>
</evidence>
<evidence type="ECO:0008006" key="4">
    <source>
        <dbReference type="Google" id="ProtNLM"/>
    </source>
</evidence>
<dbReference type="AlphaFoldDB" id="A0A0U3R155"/>
<name>A0A0U3R155_9MICC</name>
<dbReference type="Pfam" id="PF19776">
    <property type="entry name" value="DUF6262"/>
    <property type="match status" value="1"/>
</dbReference>
<organism evidence="2">
    <name type="scientific">Pseudarthrobacter sulfonivorans</name>
    <dbReference type="NCBI Taxonomy" id="121292"/>
    <lineage>
        <taxon>Bacteria</taxon>
        <taxon>Bacillati</taxon>
        <taxon>Actinomycetota</taxon>
        <taxon>Actinomycetes</taxon>
        <taxon>Micrococcales</taxon>
        <taxon>Micrococcaceae</taxon>
        <taxon>Pseudarthrobacter</taxon>
    </lineage>
</organism>
<proteinExistence type="predicted"/>
<dbReference type="Proteomes" id="UP000065151">
    <property type="component" value="Chromosome"/>
</dbReference>
<keyword evidence="1" id="KW-0175">Coiled coil</keyword>
<feature type="coiled-coil region" evidence="1">
    <location>
        <begin position="96"/>
        <end position="185"/>
    </location>
</feature>
<accession>A0A0U3R155</accession>
<sequence>MNEQRTAAIDKLIAAKKKESKAKHASVRKAIAKLLAGPELLTVSSVARNAGVSRWLLYNTPDLKTAIATASSQQRKAWAQGSHEAGLTPRDATTELLRLQNRLDTVTRQRDDYKRAVHINLAEELAGRTPDQMAAYIKELEEELIAEREHRAQTESAVTVLEASLQDLDDQLRAAQSINRTMMKQRNETANVLEFAAPATPDKT</sequence>
<dbReference type="KEGG" id="psul:AU252_18265"/>